<evidence type="ECO:0000256" key="1">
    <source>
        <dbReference type="ARBA" id="ARBA00000085"/>
    </source>
</evidence>
<dbReference type="RefSeq" id="WP_039496391.1">
    <property type="nucleotide sequence ID" value="NZ_CBCSDF010000004.1"/>
</dbReference>
<feature type="transmembrane region" description="Helical" evidence="9">
    <location>
        <begin position="20"/>
        <end position="43"/>
    </location>
</feature>
<reference evidence="12 14" key="2">
    <citation type="submission" date="2023-10" db="EMBL/GenBank/DDBJ databases">
        <title>To unveil natural product biosynthetic capacity in Pseudoalteromonas.</title>
        <authorList>
            <person name="Wang J."/>
        </authorList>
    </citation>
    <scope>NUCLEOTIDE SEQUENCE [LARGE SCALE GENOMIC DNA]</scope>
    <source>
        <strain evidence="12 14">DSM 15914</strain>
    </source>
</reference>
<evidence type="ECO:0000256" key="8">
    <source>
        <dbReference type="SAM" id="Coils"/>
    </source>
</evidence>
<evidence type="ECO:0000256" key="4">
    <source>
        <dbReference type="ARBA" id="ARBA00022741"/>
    </source>
</evidence>
<feature type="coiled-coil region" evidence="8">
    <location>
        <begin position="265"/>
        <end position="295"/>
    </location>
</feature>
<keyword evidence="8" id="KW-0175">Coiled coil</keyword>
<dbReference type="InterPro" id="IPR003594">
    <property type="entry name" value="HATPase_dom"/>
</dbReference>
<dbReference type="AlphaFoldDB" id="A0A8I2H114"/>
<feature type="transmembrane region" description="Helical" evidence="9">
    <location>
        <begin position="224"/>
        <end position="243"/>
    </location>
</feature>
<dbReference type="Pfam" id="PF02518">
    <property type="entry name" value="HATPase_c"/>
    <property type="match status" value="1"/>
</dbReference>
<dbReference type="PRINTS" id="PR00344">
    <property type="entry name" value="BCTRLSENSOR"/>
</dbReference>
<dbReference type="Proteomes" id="UP001304419">
    <property type="component" value="Chromosome 2"/>
</dbReference>
<evidence type="ECO:0000313" key="11">
    <source>
        <dbReference type="EMBL" id="NLR21048.1"/>
    </source>
</evidence>
<comment type="catalytic activity">
    <reaction evidence="1">
        <text>ATP + protein L-histidine = ADP + protein N-phospho-L-histidine.</text>
        <dbReference type="EC" id="2.7.13.3"/>
    </reaction>
</comment>
<evidence type="ECO:0000256" key="5">
    <source>
        <dbReference type="ARBA" id="ARBA00022777"/>
    </source>
</evidence>
<dbReference type="GO" id="GO:0004673">
    <property type="term" value="F:protein histidine kinase activity"/>
    <property type="evidence" value="ECO:0007669"/>
    <property type="project" value="UniProtKB-EC"/>
</dbReference>
<evidence type="ECO:0000259" key="10">
    <source>
        <dbReference type="PROSITE" id="PS50109"/>
    </source>
</evidence>
<dbReference type="PANTHER" id="PTHR42878">
    <property type="entry name" value="TWO-COMPONENT HISTIDINE KINASE"/>
    <property type="match status" value="1"/>
</dbReference>
<reference evidence="11" key="1">
    <citation type="submission" date="2019-10" db="EMBL/GenBank/DDBJ databases">
        <authorList>
            <person name="Paulsen S."/>
        </authorList>
    </citation>
    <scope>NUCLEOTIDE SEQUENCE</scope>
    <source>
        <strain evidence="11">LMG 19692</strain>
    </source>
</reference>
<dbReference type="InterPro" id="IPR004358">
    <property type="entry name" value="Sig_transdc_His_kin-like_C"/>
</dbReference>
<proteinExistence type="predicted"/>
<keyword evidence="5 11" id="KW-0418">Kinase</keyword>
<dbReference type="EMBL" id="WEIA01000003">
    <property type="protein sequence ID" value="NLR21048.1"/>
    <property type="molecule type" value="Genomic_DNA"/>
</dbReference>
<keyword evidence="4" id="KW-0547">Nucleotide-binding</keyword>
<dbReference type="PANTHER" id="PTHR42878:SF7">
    <property type="entry name" value="SENSOR HISTIDINE KINASE GLRK"/>
    <property type="match status" value="1"/>
</dbReference>
<keyword evidence="9" id="KW-1133">Transmembrane helix</keyword>
<dbReference type="Gene3D" id="3.30.565.10">
    <property type="entry name" value="Histidine kinase-like ATPase, C-terminal domain"/>
    <property type="match status" value="1"/>
</dbReference>
<feature type="domain" description="Histidine kinase" evidence="10">
    <location>
        <begin position="304"/>
        <end position="533"/>
    </location>
</feature>
<dbReference type="InterPro" id="IPR005467">
    <property type="entry name" value="His_kinase_dom"/>
</dbReference>
<gene>
    <name evidence="11" type="ORF">F9Y85_06905</name>
    <name evidence="12" type="ORF">R5H13_22815</name>
</gene>
<dbReference type="GO" id="GO:0007234">
    <property type="term" value="P:osmosensory signaling via phosphorelay pathway"/>
    <property type="evidence" value="ECO:0007669"/>
    <property type="project" value="TreeGrafter"/>
</dbReference>
<dbReference type="GO" id="GO:0030295">
    <property type="term" value="F:protein kinase activator activity"/>
    <property type="evidence" value="ECO:0007669"/>
    <property type="project" value="TreeGrafter"/>
</dbReference>
<keyword evidence="9" id="KW-0812">Transmembrane</keyword>
<dbReference type="EMBL" id="CP137579">
    <property type="protein sequence ID" value="WOX30713.1"/>
    <property type="molecule type" value="Genomic_DNA"/>
</dbReference>
<sequence length="533" mass="59401">MAASQSNILHPSQSFSFKYFYHISALSMLLFFLSVVFTFLAFVNKEAQEQEIERNFNLVRLSQELRLSSDQLTMMARAYAATGNPKFKQFFDEILTIRNGTSPRPKHLHRVYWDMLLVKEGQAPFEKEAPKALLTLLLENGVSTDELTMLRNAEDKSEALVSLEREAFELVAAGKNQQALNTLYSEAYLQSKVQIMTHINAFLERRELDFSSLLASSNKKVKSYYGAAFVCFILLLLSLIALYNSRSAIRKSIIDYLNTEVKSQTEELIEKNNALNHAISELSETQKRLINAEKSATLVRLIPGLAHEINTPIGVAMTASSNQLLLVEGVRQRVNKNEIAKSALLHSIENIESCAKLVVNSTERITGIIDKLKIITNTGFEGEVKPVYLQPLITRCVSELANQHPHIDITLDIPEALAITAPERLLQQVFQPVIENAFYHAFADNSMQSPCVIISAQASKLGYTIKVTDNGSGIPHEIKDKVFDPFVVGNRTQKGLGLGLSVALAIVTQYFNGVIECETESNSGTCIIIKLPS</sequence>
<dbReference type="SUPFAM" id="SSF55874">
    <property type="entry name" value="ATPase domain of HSP90 chaperone/DNA topoisomerase II/histidine kinase"/>
    <property type="match status" value="1"/>
</dbReference>
<evidence type="ECO:0000313" key="12">
    <source>
        <dbReference type="EMBL" id="WOX30713.1"/>
    </source>
</evidence>
<name>A0A8I2H114_9GAMM</name>
<dbReference type="PROSITE" id="PS50109">
    <property type="entry name" value="HIS_KIN"/>
    <property type="match status" value="1"/>
</dbReference>
<dbReference type="InterPro" id="IPR050351">
    <property type="entry name" value="BphY/WalK/GraS-like"/>
</dbReference>
<keyword evidence="6" id="KW-0067">ATP-binding</keyword>
<dbReference type="GO" id="GO:0000156">
    <property type="term" value="F:phosphorelay response regulator activity"/>
    <property type="evidence" value="ECO:0007669"/>
    <property type="project" value="TreeGrafter"/>
</dbReference>
<dbReference type="CDD" id="cd00075">
    <property type="entry name" value="HATPase"/>
    <property type="match status" value="1"/>
</dbReference>
<dbReference type="EC" id="2.7.13.3" evidence="2"/>
<dbReference type="SMART" id="SM00387">
    <property type="entry name" value="HATPase_c"/>
    <property type="match status" value="1"/>
</dbReference>
<evidence type="ECO:0000256" key="2">
    <source>
        <dbReference type="ARBA" id="ARBA00012438"/>
    </source>
</evidence>
<keyword evidence="14" id="KW-1185">Reference proteome</keyword>
<dbReference type="InterPro" id="IPR036890">
    <property type="entry name" value="HATPase_C_sf"/>
</dbReference>
<organism evidence="11 13">
    <name type="scientific">Pseudoalteromonas maricaloris</name>
    <dbReference type="NCBI Taxonomy" id="184924"/>
    <lineage>
        <taxon>Bacteria</taxon>
        <taxon>Pseudomonadati</taxon>
        <taxon>Pseudomonadota</taxon>
        <taxon>Gammaproteobacteria</taxon>
        <taxon>Alteromonadales</taxon>
        <taxon>Pseudoalteromonadaceae</taxon>
        <taxon>Pseudoalteromonas</taxon>
    </lineage>
</organism>
<dbReference type="Gene3D" id="1.10.287.130">
    <property type="match status" value="1"/>
</dbReference>
<dbReference type="Proteomes" id="UP000646877">
    <property type="component" value="Unassembled WGS sequence"/>
</dbReference>
<keyword evidence="3" id="KW-0808">Transferase</keyword>
<evidence type="ECO:0000256" key="9">
    <source>
        <dbReference type="SAM" id="Phobius"/>
    </source>
</evidence>
<evidence type="ECO:0000256" key="6">
    <source>
        <dbReference type="ARBA" id="ARBA00022840"/>
    </source>
</evidence>
<accession>A0A8I2H114</accession>
<protein>
    <recommendedName>
        <fullName evidence="2">histidine kinase</fullName>
        <ecNumber evidence="2">2.7.13.3</ecNumber>
    </recommendedName>
</protein>
<evidence type="ECO:0000313" key="14">
    <source>
        <dbReference type="Proteomes" id="UP001304419"/>
    </source>
</evidence>
<keyword evidence="7" id="KW-0902">Two-component regulatory system</keyword>
<evidence type="ECO:0000256" key="3">
    <source>
        <dbReference type="ARBA" id="ARBA00022679"/>
    </source>
</evidence>
<evidence type="ECO:0000256" key="7">
    <source>
        <dbReference type="ARBA" id="ARBA00023012"/>
    </source>
</evidence>
<dbReference type="GO" id="GO:0005524">
    <property type="term" value="F:ATP binding"/>
    <property type="evidence" value="ECO:0007669"/>
    <property type="project" value="UniProtKB-KW"/>
</dbReference>
<keyword evidence="9" id="KW-0472">Membrane</keyword>
<evidence type="ECO:0000313" key="13">
    <source>
        <dbReference type="Proteomes" id="UP000646877"/>
    </source>
</evidence>